<evidence type="ECO:0000313" key="1">
    <source>
        <dbReference type="EMBL" id="BAR99257.1"/>
    </source>
</evidence>
<protein>
    <submittedName>
        <fullName evidence="2">Uncharacterized protein</fullName>
    </submittedName>
</protein>
<evidence type="ECO:0000313" key="3">
    <source>
        <dbReference type="Proteomes" id="UP000065734"/>
    </source>
</evidence>
<reference evidence="3" key="3">
    <citation type="journal article" date="2016" name="Genome Announc.">
        <title>Revised genome sequence of the purple photosynthetic bacterium Blastochloris viridis.</title>
        <authorList>
            <person name="Liu L.N."/>
            <person name="Faulkner M."/>
            <person name="Liu X."/>
            <person name="Huang F."/>
            <person name="Darby A.C."/>
            <person name="Hall N."/>
        </authorList>
    </citation>
    <scope>NUCLEOTIDE SEQUENCE [LARGE SCALE GENOMIC DNA]</scope>
    <source>
        <strain evidence="3">ATCC 19567 / DSM 133 / F</strain>
    </source>
</reference>
<dbReference type="KEGG" id="bvr:BVIR_3015"/>
<dbReference type="EMBL" id="LN907867">
    <property type="protein sequence ID" value="CUU43438.1"/>
    <property type="molecule type" value="Genomic_DNA"/>
</dbReference>
<dbReference type="RefSeq" id="WP_055038311.1">
    <property type="nucleotide sequence ID" value="NZ_AP014854.2"/>
</dbReference>
<gene>
    <name evidence="1" type="ORF">BV133_1664</name>
    <name evidence="2" type="ORF">BVIRIDIS_24590</name>
</gene>
<name>A0A0H5BAH0_BLAVI</name>
<proteinExistence type="predicted"/>
<dbReference type="EMBL" id="AP014854">
    <property type="protein sequence ID" value="BAR99257.1"/>
    <property type="molecule type" value="Genomic_DNA"/>
</dbReference>
<accession>A0A0H5BAH0</accession>
<dbReference type="Proteomes" id="UP000065734">
    <property type="component" value="Chromosome I"/>
</dbReference>
<keyword evidence="3" id="KW-1185">Reference proteome</keyword>
<dbReference type="OrthoDB" id="8240871at2"/>
<reference evidence="1" key="1">
    <citation type="journal article" date="2015" name="Genome Announc.">
        <title>Complete Genome Sequence of the Bacteriochlorophyll b-Producing Photosynthetic Bacterium Blastochloris viridis.</title>
        <authorList>
            <person name="Tsukatani Y."/>
            <person name="Hirose Y."/>
            <person name="Harada J."/>
            <person name="Misawa N."/>
            <person name="Mori K."/>
            <person name="Inoue K."/>
            <person name="Tamiaki H."/>
        </authorList>
    </citation>
    <scope>NUCLEOTIDE SEQUENCE [LARGE SCALE GENOMIC DNA]</scope>
    <source>
        <strain evidence="1">DSM 133</strain>
    </source>
</reference>
<sequence length="67" mass="7261">MRFLIGVIFGVILTIGAAYVHDNVNFGREARAVARPMIVNWDVLTGLWSATVERPAARSFGQNNSGG</sequence>
<organism evidence="2 3">
    <name type="scientific">Blastochloris viridis</name>
    <name type="common">Rhodopseudomonas viridis</name>
    <dbReference type="NCBI Taxonomy" id="1079"/>
    <lineage>
        <taxon>Bacteria</taxon>
        <taxon>Pseudomonadati</taxon>
        <taxon>Pseudomonadota</taxon>
        <taxon>Alphaproteobacteria</taxon>
        <taxon>Hyphomicrobiales</taxon>
        <taxon>Blastochloridaceae</taxon>
        <taxon>Blastochloris</taxon>
    </lineage>
</organism>
<evidence type="ECO:0000313" key="2">
    <source>
        <dbReference type="EMBL" id="CUU43438.1"/>
    </source>
</evidence>
<reference evidence="2" key="2">
    <citation type="submission" date="2015-11" db="EMBL/GenBank/DDBJ databases">
        <authorList>
            <person name="Zhang Y."/>
            <person name="Guo Z."/>
        </authorList>
    </citation>
    <scope>NUCLEOTIDE SEQUENCE</scope>
    <source>
        <strain evidence="2">1</strain>
    </source>
</reference>
<dbReference type="AlphaFoldDB" id="A0A0H5BAH0"/>